<dbReference type="SFLD" id="SFLDS00003">
    <property type="entry name" value="Haloacid_Dehalogenase"/>
    <property type="match status" value="1"/>
</dbReference>
<evidence type="ECO:0000256" key="2">
    <source>
        <dbReference type="ARBA" id="ARBA00022842"/>
    </source>
</evidence>
<dbReference type="AlphaFoldDB" id="A0A6N8FH78"/>
<dbReference type="PRINTS" id="PR00413">
    <property type="entry name" value="HADHALOGNASE"/>
</dbReference>
<gene>
    <name evidence="3" type="ORF">GMD78_11620</name>
</gene>
<dbReference type="PANTHER" id="PTHR43434:SF1">
    <property type="entry name" value="PHOSPHOGLYCOLATE PHOSPHATASE"/>
    <property type="match status" value="1"/>
</dbReference>
<dbReference type="InterPro" id="IPR023214">
    <property type="entry name" value="HAD_sf"/>
</dbReference>
<sequence length="262" mass="30194">MMKRWITFDLDGTLMQNPFVEWIFPEIVCTINQQLNQVIDIQELILEEHEIRMKENRIVDAYDWDDIVSKVIEKLNIPIKVDVTQLVKKHAVIPKIYLLENNILTSLNELKKTGYSLAAVTNGYSFYQVPVMKELGLDILFDKVITPDLCGYAKPDERILNQLLDDGEIFAHIGDRIDHDIILANKLGITSVLIHRNLPSNLIEIPFDKRNEDDQLLKLCEVKWRAENRSTAPFVNEGIPNYVISSIEELIIWGQVPCPKAD</sequence>
<dbReference type="PANTHER" id="PTHR43434">
    <property type="entry name" value="PHOSPHOGLYCOLATE PHOSPHATASE"/>
    <property type="match status" value="1"/>
</dbReference>
<comment type="caution">
    <text evidence="3">The sequence shown here is derived from an EMBL/GenBank/DDBJ whole genome shotgun (WGS) entry which is preliminary data.</text>
</comment>
<reference evidence="3 4" key="1">
    <citation type="submission" date="2019-11" db="EMBL/GenBank/DDBJ databases">
        <authorList>
            <person name="Li X."/>
        </authorList>
    </citation>
    <scope>NUCLEOTIDE SEQUENCE [LARGE SCALE GENOMIC DNA]</scope>
    <source>
        <strain evidence="3 4">L9</strain>
    </source>
</reference>
<keyword evidence="1 3" id="KW-0378">Hydrolase</keyword>
<accession>A0A6N8FH78</accession>
<keyword evidence="4" id="KW-1185">Reference proteome</keyword>
<protein>
    <submittedName>
        <fullName evidence="3">HAD-IA family hydrolase</fullName>
    </submittedName>
</protein>
<dbReference type="GO" id="GO:0006281">
    <property type="term" value="P:DNA repair"/>
    <property type="evidence" value="ECO:0007669"/>
    <property type="project" value="TreeGrafter"/>
</dbReference>
<dbReference type="Proteomes" id="UP000469125">
    <property type="component" value="Unassembled WGS sequence"/>
</dbReference>
<dbReference type="Gene3D" id="3.40.50.1000">
    <property type="entry name" value="HAD superfamily/HAD-like"/>
    <property type="match status" value="1"/>
</dbReference>
<dbReference type="Gene3D" id="1.10.150.520">
    <property type="match status" value="1"/>
</dbReference>
<keyword evidence="2" id="KW-0460">Magnesium</keyword>
<dbReference type="SFLD" id="SFLDG01129">
    <property type="entry name" value="C1.5:_HAD__Beta-PGM__Phosphata"/>
    <property type="match status" value="1"/>
</dbReference>
<name>A0A6N8FH78_9BACI</name>
<dbReference type="InterPro" id="IPR036412">
    <property type="entry name" value="HAD-like_sf"/>
</dbReference>
<evidence type="ECO:0000313" key="3">
    <source>
        <dbReference type="EMBL" id="MUK89022.1"/>
    </source>
</evidence>
<organism evidence="3 4">
    <name type="scientific">Ornithinibacillus caprae</name>
    <dbReference type="NCBI Taxonomy" id="2678566"/>
    <lineage>
        <taxon>Bacteria</taxon>
        <taxon>Bacillati</taxon>
        <taxon>Bacillota</taxon>
        <taxon>Bacilli</taxon>
        <taxon>Bacillales</taxon>
        <taxon>Bacillaceae</taxon>
        <taxon>Ornithinibacillus</taxon>
    </lineage>
</organism>
<dbReference type="GO" id="GO:0005829">
    <property type="term" value="C:cytosol"/>
    <property type="evidence" value="ECO:0007669"/>
    <property type="project" value="TreeGrafter"/>
</dbReference>
<evidence type="ECO:0000256" key="1">
    <source>
        <dbReference type="ARBA" id="ARBA00022801"/>
    </source>
</evidence>
<evidence type="ECO:0000313" key="4">
    <source>
        <dbReference type="Proteomes" id="UP000469125"/>
    </source>
</evidence>
<dbReference type="RefSeq" id="WP_155668992.1">
    <property type="nucleotide sequence ID" value="NZ_WOCA01000008.1"/>
</dbReference>
<dbReference type="EMBL" id="WOCA01000008">
    <property type="protein sequence ID" value="MUK89022.1"/>
    <property type="molecule type" value="Genomic_DNA"/>
</dbReference>
<dbReference type="Pfam" id="PF00702">
    <property type="entry name" value="Hydrolase"/>
    <property type="match status" value="1"/>
</dbReference>
<dbReference type="GO" id="GO:0008967">
    <property type="term" value="F:phosphoglycolate phosphatase activity"/>
    <property type="evidence" value="ECO:0007669"/>
    <property type="project" value="TreeGrafter"/>
</dbReference>
<dbReference type="SUPFAM" id="SSF56784">
    <property type="entry name" value="HAD-like"/>
    <property type="match status" value="1"/>
</dbReference>
<dbReference type="NCBIfam" id="TIGR01549">
    <property type="entry name" value="HAD-SF-IA-v1"/>
    <property type="match status" value="1"/>
</dbReference>
<proteinExistence type="predicted"/>
<dbReference type="InterPro" id="IPR006439">
    <property type="entry name" value="HAD-SF_hydro_IA"/>
</dbReference>
<dbReference type="InterPro" id="IPR050155">
    <property type="entry name" value="HAD-like_hydrolase_sf"/>
</dbReference>